<feature type="domain" description="Mce/MlaD" evidence="2">
    <location>
        <begin position="47"/>
        <end position="116"/>
    </location>
</feature>
<sequence>METRANYAVVGFFTILVIAAAFGFVYWMSNYGRQGDMAPMDVRIPGSANGLSVGSPVRFNGIQVGSVKGLTIDDDDPTYVVARTEVRTDAPVYPSTKANLEVQGLTGSAYIELSGGEKAGENLLQKAERTGDVATIRANPSSVANILSTANRILTKVNATVGELQTFSTQVRGPLTKTIQNTETFSQALADNSKGIDQFLQSVGSLSDTVKNLSGRLDSTLASVQTLVEAVDAKKIDDIVTNADHTTRQIAEASDQLNETMGEIQKTAATYRAVGEKAEKALDSVDTLLASVDPEQVGGAIDNVAAASQSARTALKQVQQVAEQFSKHDQDIDQTIDNITAMSKKLNAASSRVDSVLAKVDGFLGQSGSTSIMSDAKSTLDSFKQVADTLNKRIGPIADNLQQFSGNGLKGVEQLIDQLSHAVNQIQGAVSSIEENPQQLIFGGKNVKEYNGGRTRR</sequence>
<dbReference type="Gene3D" id="1.20.58.60">
    <property type="match status" value="1"/>
</dbReference>
<dbReference type="Proteomes" id="UP000320314">
    <property type="component" value="Unassembled WGS sequence"/>
</dbReference>
<keyword evidence="1" id="KW-1133">Transmembrane helix</keyword>
<dbReference type="PANTHER" id="PTHR36698:SF2">
    <property type="entry name" value="MCE_MLAD DOMAIN-CONTAINING PROTEIN"/>
    <property type="match status" value="1"/>
</dbReference>
<proteinExistence type="predicted"/>
<accession>A0A506U7J5</accession>
<evidence type="ECO:0000259" key="2">
    <source>
        <dbReference type="Pfam" id="PF02470"/>
    </source>
</evidence>
<dbReference type="Pfam" id="PF02470">
    <property type="entry name" value="MlaD"/>
    <property type="match status" value="1"/>
</dbReference>
<evidence type="ECO:0000313" key="4">
    <source>
        <dbReference type="Proteomes" id="UP000320314"/>
    </source>
</evidence>
<name>A0A506U7J5_9HYPH</name>
<feature type="transmembrane region" description="Helical" evidence="1">
    <location>
        <begin position="7"/>
        <end position="28"/>
    </location>
</feature>
<protein>
    <submittedName>
        <fullName evidence="3">MCE family protein</fullName>
    </submittedName>
</protein>
<dbReference type="OrthoDB" id="9808689at2"/>
<keyword evidence="1" id="KW-0812">Transmembrane</keyword>
<gene>
    <name evidence="3" type="ORF">FJU11_07865</name>
</gene>
<dbReference type="PANTHER" id="PTHR36698">
    <property type="entry name" value="BLL5892 PROTEIN"/>
    <property type="match status" value="1"/>
</dbReference>
<comment type="caution">
    <text evidence="3">The sequence shown here is derived from an EMBL/GenBank/DDBJ whole genome shotgun (WGS) entry which is preliminary data.</text>
</comment>
<dbReference type="EMBL" id="VHLH01000012">
    <property type="protein sequence ID" value="TPW29316.1"/>
    <property type="molecule type" value="Genomic_DNA"/>
</dbReference>
<evidence type="ECO:0000256" key="1">
    <source>
        <dbReference type="SAM" id="Phobius"/>
    </source>
</evidence>
<evidence type="ECO:0000313" key="3">
    <source>
        <dbReference type="EMBL" id="TPW29316.1"/>
    </source>
</evidence>
<dbReference type="SUPFAM" id="SSF58104">
    <property type="entry name" value="Methyl-accepting chemotaxis protein (MCP) signaling domain"/>
    <property type="match status" value="1"/>
</dbReference>
<organism evidence="3 4">
    <name type="scientific">Pararhizobium mangrovi</name>
    <dbReference type="NCBI Taxonomy" id="2590452"/>
    <lineage>
        <taxon>Bacteria</taxon>
        <taxon>Pseudomonadati</taxon>
        <taxon>Pseudomonadota</taxon>
        <taxon>Alphaproteobacteria</taxon>
        <taxon>Hyphomicrobiales</taxon>
        <taxon>Rhizobiaceae</taxon>
        <taxon>Rhizobium/Agrobacterium group</taxon>
        <taxon>Pararhizobium</taxon>
    </lineage>
</organism>
<dbReference type="RefSeq" id="WP_141166490.1">
    <property type="nucleotide sequence ID" value="NZ_VHLH01000012.1"/>
</dbReference>
<dbReference type="InterPro" id="IPR003399">
    <property type="entry name" value="Mce/MlaD"/>
</dbReference>
<keyword evidence="4" id="KW-1185">Reference proteome</keyword>
<reference evidence="3 4" key="1">
    <citation type="submission" date="2019-06" db="EMBL/GenBank/DDBJ databases">
        <authorList>
            <person name="Li M."/>
        </authorList>
    </citation>
    <scope>NUCLEOTIDE SEQUENCE [LARGE SCALE GENOMIC DNA]</scope>
    <source>
        <strain evidence="3 4">BGMRC6574</strain>
    </source>
</reference>
<dbReference type="AlphaFoldDB" id="A0A506U7J5"/>
<keyword evidence="1" id="KW-0472">Membrane</keyword>